<feature type="compositionally biased region" description="Basic and acidic residues" evidence="1">
    <location>
        <begin position="721"/>
        <end position="733"/>
    </location>
</feature>
<feature type="region of interest" description="Disordered" evidence="1">
    <location>
        <begin position="679"/>
        <end position="742"/>
    </location>
</feature>
<proteinExistence type="predicted"/>
<dbReference type="EMBL" id="KZ302168">
    <property type="protein sequence ID" value="PFH46677.1"/>
    <property type="molecule type" value="Genomic_DNA"/>
</dbReference>
<feature type="region of interest" description="Disordered" evidence="1">
    <location>
        <begin position="206"/>
        <end position="229"/>
    </location>
</feature>
<gene>
    <name evidence="2" type="ORF">AMATHDRAFT_7515</name>
</gene>
<feature type="region of interest" description="Disordered" evidence="1">
    <location>
        <begin position="786"/>
        <end position="814"/>
    </location>
</feature>
<sequence>MDKPISTDFASSTDPTFVLQNIFAANVNSMLHDKGYIPSIQAKDMGKALATHIRTCTGSGFDNTQDECTIQMDLLAQIIAYAAIELNTEVTDYTVASHGSTIPLIIYREVQEDWDFSGNSDNFLLSNTVRTIQDDLDEAFTNRLHKNIMAITTPAANFTQKEKHAIMDSIANETPLPEEWSFTDEKGHKRTTYGWLTGNIAPKTSIPPATSFSPNVGQKRPLETDHDTEEITRKERLEALKFQLPIPQSVVEASLDAWTTTTNTCMDICRSKYQNINPVTMRSTIINAADKLGKQEHFIKRICALARSKDQKALAEFEDERLRHLLHEVKEIFSTDKQITDSDMEDISHELSKSTLSATLDQATRLLLLEDTNHKYSHMTQEQLYDTEIDRRDQIIARITALNESASKVISDIKRKSIPTKDKEKIELITWQGWETAKRAILQNPTKFFPSEIPPSQRTQSLDKIISSLKNNDDHEWAFKIIQDIKNKGLQAKAMEHRITTIIHKLQHQYPSPPVAPSPTVDSQKDQDMIQEDPIPWTETEDYKQNRKLWMDTASKIFEKLSPYFPNEDRKMKEELYCKAADICAAQDKDLLQLQSISSLTDSNKKRELEEMWKFTIDKEFQSLLQAEIRRQSNQRKHNFEDYLATKDFKYYVQHTRDQITNPAVPTKKKETLKHLIKQAEQTKWSPKHLVDEDGSILPDSPPPSPPPKNTSKPNVRKSKPKTDSKQEAENTRKGNTPNTRHLQKLLNDMNKDNGMEIMHEIHKISKKDKLATAAQRLTKLEAQTKDKSQLYAQKASTTKKDPRKDGAGGWKTVGTNNKISRATILPPPPNVFKFFVTDDETTLPSPKQTDEDLTDTLNSIISENVEWLLALGSNHIKSAAWSKDPKAIVVTMTCNIDKNREDDLPDGKNAFEALHEVVLDLFPDATLAS</sequence>
<dbReference type="Proteomes" id="UP000242287">
    <property type="component" value="Unassembled WGS sequence"/>
</dbReference>
<evidence type="ECO:0000256" key="1">
    <source>
        <dbReference type="SAM" id="MobiDB-lite"/>
    </source>
</evidence>
<feature type="compositionally biased region" description="Polar residues" evidence="1">
    <location>
        <begin position="207"/>
        <end position="216"/>
    </location>
</feature>
<accession>A0A2A9NEJ4</accession>
<evidence type="ECO:0000313" key="2">
    <source>
        <dbReference type="EMBL" id="PFH46677.1"/>
    </source>
</evidence>
<feature type="compositionally biased region" description="Basic and acidic residues" evidence="1">
    <location>
        <begin position="220"/>
        <end position="229"/>
    </location>
</feature>
<protein>
    <submittedName>
        <fullName evidence="2">Uncharacterized protein</fullName>
    </submittedName>
</protein>
<dbReference type="AlphaFoldDB" id="A0A2A9NEJ4"/>
<evidence type="ECO:0000313" key="3">
    <source>
        <dbReference type="Proteomes" id="UP000242287"/>
    </source>
</evidence>
<feature type="compositionally biased region" description="Pro residues" evidence="1">
    <location>
        <begin position="700"/>
        <end position="709"/>
    </location>
</feature>
<organism evidence="2 3">
    <name type="scientific">Amanita thiersii Skay4041</name>
    <dbReference type="NCBI Taxonomy" id="703135"/>
    <lineage>
        <taxon>Eukaryota</taxon>
        <taxon>Fungi</taxon>
        <taxon>Dikarya</taxon>
        <taxon>Basidiomycota</taxon>
        <taxon>Agaricomycotina</taxon>
        <taxon>Agaricomycetes</taxon>
        <taxon>Agaricomycetidae</taxon>
        <taxon>Agaricales</taxon>
        <taxon>Pluteineae</taxon>
        <taxon>Amanitaceae</taxon>
        <taxon>Amanita</taxon>
    </lineage>
</organism>
<keyword evidence="3" id="KW-1185">Reference proteome</keyword>
<name>A0A2A9NEJ4_9AGAR</name>
<reference evidence="2 3" key="1">
    <citation type="submission" date="2014-02" db="EMBL/GenBank/DDBJ databases">
        <title>Transposable element dynamics among asymbiotic and ectomycorrhizal Amanita fungi.</title>
        <authorList>
            <consortium name="DOE Joint Genome Institute"/>
            <person name="Hess J."/>
            <person name="Skrede I."/>
            <person name="Wolfe B."/>
            <person name="LaButti K."/>
            <person name="Ohm R.A."/>
            <person name="Grigoriev I.V."/>
            <person name="Pringle A."/>
        </authorList>
    </citation>
    <scope>NUCLEOTIDE SEQUENCE [LARGE SCALE GENOMIC DNA]</scope>
    <source>
        <strain evidence="2 3">SKay4041</strain>
    </source>
</reference>